<evidence type="ECO:0000313" key="5">
    <source>
        <dbReference type="Proteomes" id="UP000660262"/>
    </source>
</evidence>
<dbReference type="Pfam" id="PF00887">
    <property type="entry name" value="ACBP"/>
    <property type="match status" value="1"/>
</dbReference>
<dbReference type="OrthoDB" id="346910at2759"/>
<dbReference type="GO" id="GO:0000062">
    <property type="term" value="F:fatty-acyl-CoA binding"/>
    <property type="evidence" value="ECO:0007669"/>
    <property type="project" value="InterPro"/>
</dbReference>
<organism evidence="4 5">
    <name type="scientific">Pycnococcus provasolii</name>
    <dbReference type="NCBI Taxonomy" id="41880"/>
    <lineage>
        <taxon>Eukaryota</taxon>
        <taxon>Viridiplantae</taxon>
        <taxon>Chlorophyta</taxon>
        <taxon>Pseudoscourfieldiophyceae</taxon>
        <taxon>Pseudoscourfieldiales</taxon>
        <taxon>Pycnococcaceae</taxon>
        <taxon>Pycnococcus</taxon>
    </lineage>
</organism>
<keyword evidence="2" id="KW-0446">Lipid-binding</keyword>
<dbReference type="PANTHER" id="PTHR23310:SF115">
    <property type="entry name" value="ACB DOMAIN-CONTAINING PROTEIN"/>
    <property type="match status" value="1"/>
</dbReference>
<protein>
    <submittedName>
        <fullName evidence="4">Diazepam-binding inhibitor-like</fullName>
    </submittedName>
</protein>
<sequence>MAEEQFKRAVYYIKNGPKPASDSSNEVKLAYYKFFKQATVGDVEGSQPWQVQFEARAKWDAWNSVKGMSKEEAMQKYAELLTSETPGWNDHEVMANFA</sequence>
<dbReference type="PROSITE" id="PS51228">
    <property type="entry name" value="ACB_2"/>
    <property type="match status" value="1"/>
</dbReference>
<dbReference type="InterPro" id="IPR014352">
    <property type="entry name" value="FERM/acyl-CoA-bd_prot_sf"/>
</dbReference>
<accession>A0A830H9C0</accession>
<dbReference type="PANTHER" id="PTHR23310">
    <property type="entry name" value="ACYL-COA-BINDING PROTEIN, ACBP"/>
    <property type="match status" value="1"/>
</dbReference>
<keyword evidence="5" id="KW-1185">Reference proteome</keyword>
<comment type="caution">
    <text evidence="4">The sequence shown here is derived from an EMBL/GenBank/DDBJ whole genome shotgun (WGS) entry which is preliminary data.</text>
</comment>
<dbReference type="SUPFAM" id="SSF47027">
    <property type="entry name" value="Acyl-CoA binding protein"/>
    <property type="match status" value="1"/>
</dbReference>
<dbReference type="GO" id="GO:0006631">
    <property type="term" value="P:fatty acid metabolic process"/>
    <property type="evidence" value="ECO:0007669"/>
    <property type="project" value="TreeGrafter"/>
</dbReference>
<dbReference type="Gene3D" id="1.20.80.10">
    <property type="match status" value="1"/>
</dbReference>
<evidence type="ECO:0000256" key="1">
    <source>
        <dbReference type="ARBA" id="ARBA00005567"/>
    </source>
</evidence>
<dbReference type="AlphaFoldDB" id="A0A830H9C0"/>
<proteinExistence type="inferred from homology"/>
<feature type="domain" description="ACB" evidence="3">
    <location>
        <begin position="2"/>
        <end position="90"/>
    </location>
</feature>
<evidence type="ECO:0000313" key="4">
    <source>
        <dbReference type="EMBL" id="GHP03654.1"/>
    </source>
</evidence>
<reference evidence="4" key="1">
    <citation type="submission" date="2020-10" db="EMBL/GenBank/DDBJ databases">
        <title>Unveiling of a novel bifunctional photoreceptor, Dualchrome1, isolated from a cosmopolitan green alga.</title>
        <authorList>
            <person name="Suzuki S."/>
            <person name="Kawachi M."/>
        </authorList>
    </citation>
    <scope>NUCLEOTIDE SEQUENCE</scope>
    <source>
        <strain evidence="4">NIES 2893</strain>
    </source>
</reference>
<dbReference type="InterPro" id="IPR035984">
    <property type="entry name" value="Acyl-CoA-binding_sf"/>
</dbReference>
<dbReference type="EMBL" id="BNJQ01000006">
    <property type="protein sequence ID" value="GHP03654.1"/>
    <property type="molecule type" value="Genomic_DNA"/>
</dbReference>
<dbReference type="Proteomes" id="UP000660262">
    <property type="component" value="Unassembled WGS sequence"/>
</dbReference>
<evidence type="ECO:0000256" key="2">
    <source>
        <dbReference type="ARBA" id="ARBA00023121"/>
    </source>
</evidence>
<name>A0A830H9C0_9CHLO</name>
<evidence type="ECO:0000259" key="3">
    <source>
        <dbReference type="PROSITE" id="PS51228"/>
    </source>
</evidence>
<dbReference type="InterPro" id="IPR000582">
    <property type="entry name" value="Acyl-CoA-binding_protein"/>
</dbReference>
<gene>
    <name evidence="4" type="ORF">PPROV_000240900</name>
</gene>
<dbReference type="PRINTS" id="PR00689">
    <property type="entry name" value="ACOABINDINGP"/>
</dbReference>
<comment type="similarity">
    <text evidence="1">Belongs to the ACBP family.</text>
</comment>